<evidence type="ECO:0000313" key="4">
    <source>
        <dbReference type="Proteomes" id="UP000719412"/>
    </source>
</evidence>
<dbReference type="AlphaFoldDB" id="A0A8J6H8S8"/>
<dbReference type="Proteomes" id="UP000719412">
    <property type="component" value="Unassembled WGS sequence"/>
</dbReference>
<keyword evidence="2" id="KW-0812">Transmembrane</keyword>
<evidence type="ECO:0000313" key="3">
    <source>
        <dbReference type="EMBL" id="KAH0810359.1"/>
    </source>
</evidence>
<keyword evidence="2" id="KW-0472">Membrane</keyword>
<feature type="region of interest" description="Disordered" evidence="1">
    <location>
        <begin position="345"/>
        <end position="420"/>
    </location>
</feature>
<gene>
    <name evidence="3" type="ORF">GEV33_012430</name>
</gene>
<proteinExistence type="predicted"/>
<feature type="compositionally biased region" description="Basic and acidic residues" evidence="1">
    <location>
        <begin position="438"/>
        <end position="488"/>
    </location>
</feature>
<feature type="region of interest" description="Disordered" evidence="1">
    <location>
        <begin position="640"/>
        <end position="677"/>
    </location>
</feature>
<keyword evidence="2" id="KW-1133">Transmembrane helix</keyword>
<dbReference type="EMBL" id="JABDTM020027530">
    <property type="protein sequence ID" value="KAH0810359.1"/>
    <property type="molecule type" value="Genomic_DNA"/>
</dbReference>
<feature type="region of interest" description="Disordered" evidence="1">
    <location>
        <begin position="302"/>
        <end position="325"/>
    </location>
</feature>
<organism evidence="3 4">
    <name type="scientific">Tenebrio molitor</name>
    <name type="common">Yellow mealworm beetle</name>
    <dbReference type="NCBI Taxonomy" id="7067"/>
    <lineage>
        <taxon>Eukaryota</taxon>
        <taxon>Metazoa</taxon>
        <taxon>Ecdysozoa</taxon>
        <taxon>Arthropoda</taxon>
        <taxon>Hexapoda</taxon>
        <taxon>Insecta</taxon>
        <taxon>Pterygota</taxon>
        <taxon>Neoptera</taxon>
        <taxon>Endopterygota</taxon>
        <taxon>Coleoptera</taxon>
        <taxon>Polyphaga</taxon>
        <taxon>Cucujiformia</taxon>
        <taxon>Tenebrionidae</taxon>
        <taxon>Tenebrio</taxon>
    </lineage>
</organism>
<feature type="compositionally biased region" description="Basic and acidic residues" evidence="1">
    <location>
        <begin position="400"/>
        <end position="420"/>
    </location>
</feature>
<comment type="caution">
    <text evidence="3">The sequence shown here is derived from an EMBL/GenBank/DDBJ whole genome shotgun (WGS) entry which is preliminary data.</text>
</comment>
<reference evidence="3" key="2">
    <citation type="submission" date="2021-08" db="EMBL/GenBank/DDBJ databases">
        <authorList>
            <person name="Eriksson T."/>
        </authorList>
    </citation>
    <scope>NUCLEOTIDE SEQUENCE</scope>
    <source>
        <strain evidence="3">Stoneville</strain>
        <tissue evidence="3">Whole head</tissue>
    </source>
</reference>
<feature type="compositionally biased region" description="Basic and acidic residues" evidence="1">
    <location>
        <begin position="642"/>
        <end position="677"/>
    </location>
</feature>
<protein>
    <submittedName>
        <fullName evidence="3">Uncharacterized protein</fullName>
    </submittedName>
</protein>
<name>A0A8J6H8S8_TENMO</name>
<keyword evidence="4" id="KW-1185">Reference proteome</keyword>
<accession>A0A8J6H8S8</accession>
<sequence>MAAEPDGSHGQNTTILPPLSTTLDQKEIDKRNMERAFYDSYDVMTGVRIAATLGGFFGLMVILVLYKSKSKTEKALEDPDFTAAAVAEVEEEDRQLVAVLEATAYQQLNSRKGRRSLDTSSVPPGWIKTTARFSSIGGYSSLMEPPTRTHSRLPCFVDEDSPPEEDRSLYDDVYYNGHLDVPRRPSNITCSSSGSSYLERRDSAIAIGLPVLPGHKSKNRRRQSSPLLEIYDFYYPIDIKVIQPTPGGSPCGSDRALYDHVTDPPNLIPRLAPLASISSCNSSLGADYTDLDVASYTSDSVFQEDRDSTDDEVEQFSTDSDLSDAGACYNRRRKKTSFCESLVSTPVNEGPSCVSPKISVSGQEREGMPKSPKARKESSKREREEGRMSEEGLNPFRKSSRTERSPSRGEERNQTKEIEKKIKTVLREIEEDMAGIVEESRARRKELAAAREKEGGQEREDMLKSSEVRKESSKREREEGRTSKEGKNPLRNSSRTRRSPNRSEAENQSKEMDKEMKTTMIREMREEIKTLRKELAAVREENGELRKELATVREERRGRDEKEQLEKADWMKRMEMIEEMMEQREKKERKNNVIITGIGAISGNIEKGVEEWLEREIGVKVNVKEAFKINKDKMMLAKKRKLGAEEEHNAKGGDEERENRNGKEGEEREKVQEVTRG</sequence>
<feature type="compositionally biased region" description="Basic and acidic residues" evidence="1">
    <location>
        <begin position="363"/>
        <end position="390"/>
    </location>
</feature>
<feature type="transmembrane region" description="Helical" evidence="2">
    <location>
        <begin position="47"/>
        <end position="66"/>
    </location>
</feature>
<feature type="compositionally biased region" description="Basic and acidic residues" evidence="1">
    <location>
        <begin position="501"/>
        <end position="517"/>
    </location>
</feature>
<reference evidence="3" key="1">
    <citation type="journal article" date="2020" name="J Insects Food Feed">
        <title>The yellow mealworm (Tenebrio molitor) genome: a resource for the emerging insects as food and feed industry.</title>
        <authorList>
            <person name="Eriksson T."/>
            <person name="Andere A."/>
            <person name="Kelstrup H."/>
            <person name="Emery V."/>
            <person name="Picard C."/>
        </authorList>
    </citation>
    <scope>NUCLEOTIDE SEQUENCE</scope>
    <source>
        <strain evidence="3">Stoneville</strain>
        <tissue evidence="3">Whole head</tissue>
    </source>
</reference>
<evidence type="ECO:0000256" key="2">
    <source>
        <dbReference type="SAM" id="Phobius"/>
    </source>
</evidence>
<feature type="region of interest" description="Disordered" evidence="1">
    <location>
        <begin position="432"/>
        <end position="517"/>
    </location>
</feature>
<evidence type="ECO:0000256" key="1">
    <source>
        <dbReference type="SAM" id="MobiDB-lite"/>
    </source>
</evidence>